<keyword evidence="5" id="KW-1185">Reference proteome</keyword>
<organism evidence="4 5">
    <name type="scientific">Phytohabitans kaempferiae</name>
    <dbReference type="NCBI Taxonomy" id="1620943"/>
    <lineage>
        <taxon>Bacteria</taxon>
        <taxon>Bacillati</taxon>
        <taxon>Actinomycetota</taxon>
        <taxon>Actinomycetes</taxon>
        <taxon>Micromonosporales</taxon>
        <taxon>Micromonosporaceae</taxon>
    </lineage>
</organism>
<gene>
    <name evidence="4" type="ORF">ACFFIA_35585</name>
</gene>
<evidence type="ECO:0000256" key="2">
    <source>
        <dbReference type="SAM" id="MobiDB-lite"/>
    </source>
</evidence>
<accession>A0ABV6MF14</accession>
<dbReference type="PANTHER" id="PTHR19136">
    <property type="entry name" value="MOLYBDENUM COFACTOR GUANYLYLTRANSFERASE"/>
    <property type="match status" value="1"/>
</dbReference>
<keyword evidence="1" id="KW-0808">Transferase</keyword>
<name>A0ABV6MF14_9ACTN</name>
<proteinExistence type="predicted"/>
<evidence type="ECO:0000313" key="5">
    <source>
        <dbReference type="Proteomes" id="UP001589867"/>
    </source>
</evidence>
<comment type="caution">
    <text evidence="4">The sequence shown here is derived from an EMBL/GenBank/DDBJ whole genome shotgun (WGS) entry which is preliminary data.</text>
</comment>
<sequence>MRPAPATPPKRAPRRWRPLGAAGGYGHGVQGFAHGVQGFAAIMLAGGAGRRLGGAAKPSLPVAGRRMLDLVLDAVADAAPVVVVGRVSDGLPAHVLTTVEDPPGEGPVAAAAAGVALLPRDTECVALLAADLPFLTRPAVAQLRRHLDSSTVDGVLYVDGAGRRQLLCGLWRVPPLRAAFDRLAHGSQAAAGGRGLAGASMRALLAGLHAREVAWSEPGPPPWFDCDTDDDLRQAEEWAR</sequence>
<dbReference type="InterPro" id="IPR025877">
    <property type="entry name" value="MobA-like_NTP_Trfase"/>
</dbReference>
<dbReference type="SUPFAM" id="SSF53448">
    <property type="entry name" value="Nucleotide-diphospho-sugar transferases"/>
    <property type="match status" value="1"/>
</dbReference>
<dbReference type="Gene3D" id="3.90.550.10">
    <property type="entry name" value="Spore Coat Polysaccharide Biosynthesis Protein SpsA, Chain A"/>
    <property type="match status" value="1"/>
</dbReference>
<dbReference type="GO" id="GO:0016779">
    <property type="term" value="F:nucleotidyltransferase activity"/>
    <property type="evidence" value="ECO:0007669"/>
    <property type="project" value="UniProtKB-KW"/>
</dbReference>
<feature type="compositionally biased region" description="Basic and acidic residues" evidence="2">
    <location>
        <begin position="231"/>
        <end position="240"/>
    </location>
</feature>
<dbReference type="EMBL" id="JBHLUH010000077">
    <property type="protein sequence ID" value="MFC0532953.1"/>
    <property type="molecule type" value="Genomic_DNA"/>
</dbReference>
<dbReference type="RefSeq" id="WP_377260299.1">
    <property type="nucleotide sequence ID" value="NZ_JBHLUH010000077.1"/>
</dbReference>
<keyword evidence="4" id="KW-0548">Nucleotidyltransferase</keyword>
<protein>
    <submittedName>
        <fullName evidence="4">Molybdenum cofactor guanylyltransferase</fullName>
    </submittedName>
</protein>
<feature type="domain" description="MobA-like NTP transferase" evidence="3">
    <location>
        <begin position="41"/>
        <end position="184"/>
    </location>
</feature>
<reference evidence="4 5" key="1">
    <citation type="submission" date="2024-09" db="EMBL/GenBank/DDBJ databases">
        <authorList>
            <person name="Sun Q."/>
            <person name="Mori K."/>
        </authorList>
    </citation>
    <scope>NUCLEOTIDE SEQUENCE [LARGE SCALE GENOMIC DNA]</scope>
    <source>
        <strain evidence="4 5">TBRC 3947</strain>
    </source>
</reference>
<dbReference type="Proteomes" id="UP001589867">
    <property type="component" value="Unassembled WGS sequence"/>
</dbReference>
<dbReference type="PANTHER" id="PTHR19136:SF81">
    <property type="entry name" value="MOLYBDENUM COFACTOR GUANYLYLTRANSFERASE"/>
    <property type="match status" value="1"/>
</dbReference>
<evidence type="ECO:0000313" key="4">
    <source>
        <dbReference type="EMBL" id="MFC0532953.1"/>
    </source>
</evidence>
<evidence type="ECO:0000256" key="1">
    <source>
        <dbReference type="ARBA" id="ARBA00022679"/>
    </source>
</evidence>
<dbReference type="InterPro" id="IPR029044">
    <property type="entry name" value="Nucleotide-diphossugar_trans"/>
</dbReference>
<feature type="region of interest" description="Disordered" evidence="2">
    <location>
        <begin position="219"/>
        <end position="240"/>
    </location>
</feature>
<evidence type="ECO:0000259" key="3">
    <source>
        <dbReference type="Pfam" id="PF12804"/>
    </source>
</evidence>
<dbReference type="Pfam" id="PF12804">
    <property type="entry name" value="NTP_transf_3"/>
    <property type="match status" value="1"/>
</dbReference>